<evidence type="ECO:0000313" key="2">
    <source>
        <dbReference type="EMBL" id="KZV99555.1"/>
    </source>
</evidence>
<feature type="region of interest" description="Disordered" evidence="1">
    <location>
        <begin position="78"/>
        <end position="123"/>
    </location>
</feature>
<gene>
    <name evidence="2" type="ORF">EXIGLDRAFT_724585</name>
</gene>
<sequence>MLPIRRSSPGIGHRHYHPYAPSPRRDPNGLPSQERFGSLELNLPPLQPSSRITSLGNSLSRQPDAQFDSFDNMQLNNDLDSFPWSQPRPPMNDWLDGSQRMASRPPSRHGSFSTHSSASPDVSFRRVSAGDVERICGRYGLDRAQAQKVHTFNEHDSATQQVELFALLTALTAESATTRNTFAELGKKMDDMKAQFVQSFAPPHAAVLLMRKYTRHYAVQPLQQYTQIAQATRKYFERKSDLLKITSYPSDPVIKAAISKILKEYAGQCRSNLHKVIWRFVARRVDLDSWANYMLSHYVHKSTFTDMMKARLALMRQVAEPLVSLPTSRGQDTGFWKKLNTELHRLYEQHGQQLESEGWKRCVVAGRR</sequence>
<reference evidence="2 3" key="1">
    <citation type="journal article" date="2016" name="Mol. Biol. Evol.">
        <title>Comparative Genomics of Early-Diverging Mushroom-Forming Fungi Provides Insights into the Origins of Lignocellulose Decay Capabilities.</title>
        <authorList>
            <person name="Nagy L.G."/>
            <person name="Riley R."/>
            <person name="Tritt A."/>
            <person name="Adam C."/>
            <person name="Daum C."/>
            <person name="Floudas D."/>
            <person name="Sun H."/>
            <person name="Yadav J.S."/>
            <person name="Pangilinan J."/>
            <person name="Larsson K.H."/>
            <person name="Matsuura K."/>
            <person name="Barry K."/>
            <person name="Labutti K."/>
            <person name="Kuo R."/>
            <person name="Ohm R.A."/>
            <person name="Bhattacharya S.S."/>
            <person name="Shirouzu T."/>
            <person name="Yoshinaga Y."/>
            <person name="Martin F.M."/>
            <person name="Grigoriev I.V."/>
            <person name="Hibbett D.S."/>
        </authorList>
    </citation>
    <scope>NUCLEOTIDE SEQUENCE [LARGE SCALE GENOMIC DNA]</scope>
    <source>
        <strain evidence="2 3">HHB12029</strain>
    </source>
</reference>
<name>A0A165MP95_EXIGL</name>
<dbReference type="OrthoDB" id="3266438at2759"/>
<feature type="compositionally biased region" description="Polar residues" evidence="1">
    <location>
        <begin position="110"/>
        <end position="120"/>
    </location>
</feature>
<keyword evidence="3" id="KW-1185">Reference proteome</keyword>
<dbReference type="InParanoid" id="A0A165MP95"/>
<feature type="region of interest" description="Disordered" evidence="1">
    <location>
        <begin position="1"/>
        <end position="64"/>
    </location>
</feature>
<feature type="compositionally biased region" description="Polar residues" evidence="1">
    <location>
        <begin position="48"/>
        <end position="64"/>
    </location>
</feature>
<evidence type="ECO:0000313" key="3">
    <source>
        <dbReference type="Proteomes" id="UP000077266"/>
    </source>
</evidence>
<proteinExistence type="predicted"/>
<dbReference type="Proteomes" id="UP000077266">
    <property type="component" value="Unassembled WGS sequence"/>
</dbReference>
<dbReference type="EMBL" id="KV425908">
    <property type="protein sequence ID" value="KZV99555.1"/>
    <property type="molecule type" value="Genomic_DNA"/>
</dbReference>
<organism evidence="2 3">
    <name type="scientific">Exidia glandulosa HHB12029</name>
    <dbReference type="NCBI Taxonomy" id="1314781"/>
    <lineage>
        <taxon>Eukaryota</taxon>
        <taxon>Fungi</taxon>
        <taxon>Dikarya</taxon>
        <taxon>Basidiomycota</taxon>
        <taxon>Agaricomycotina</taxon>
        <taxon>Agaricomycetes</taxon>
        <taxon>Auriculariales</taxon>
        <taxon>Exidiaceae</taxon>
        <taxon>Exidia</taxon>
    </lineage>
</organism>
<dbReference type="AlphaFoldDB" id="A0A165MP95"/>
<accession>A0A165MP95</accession>
<evidence type="ECO:0000256" key="1">
    <source>
        <dbReference type="SAM" id="MobiDB-lite"/>
    </source>
</evidence>
<protein>
    <submittedName>
        <fullName evidence="2">Uncharacterized protein</fullName>
    </submittedName>
</protein>